<feature type="compositionally biased region" description="Low complexity" evidence="1">
    <location>
        <begin position="1"/>
        <end position="15"/>
    </location>
</feature>
<gene>
    <name evidence="2" type="ORF">ST47_g6864</name>
</gene>
<evidence type="ECO:0000313" key="2">
    <source>
        <dbReference type="EMBL" id="KZM21984.1"/>
    </source>
</evidence>
<name>A0A163BTT7_DIDRA</name>
<dbReference type="Proteomes" id="UP000076837">
    <property type="component" value="Unassembled WGS sequence"/>
</dbReference>
<dbReference type="STRING" id="5454.A0A163BTT7"/>
<proteinExistence type="predicted"/>
<organism evidence="2 3">
    <name type="scientific">Didymella rabiei</name>
    <name type="common">Chickpea ascochyta blight fungus</name>
    <name type="synonym">Mycosphaerella rabiei</name>
    <dbReference type="NCBI Taxonomy" id="5454"/>
    <lineage>
        <taxon>Eukaryota</taxon>
        <taxon>Fungi</taxon>
        <taxon>Dikarya</taxon>
        <taxon>Ascomycota</taxon>
        <taxon>Pezizomycotina</taxon>
        <taxon>Dothideomycetes</taxon>
        <taxon>Pleosporomycetidae</taxon>
        <taxon>Pleosporales</taxon>
        <taxon>Pleosporineae</taxon>
        <taxon>Didymellaceae</taxon>
        <taxon>Ascochyta</taxon>
    </lineage>
</organism>
<dbReference type="Pfam" id="PF16815">
    <property type="entry name" value="HRI1"/>
    <property type="match status" value="1"/>
</dbReference>
<accession>A0A163BTT7</accession>
<reference evidence="2 3" key="1">
    <citation type="journal article" date="2016" name="Sci. Rep.">
        <title>Draft genome sequencing and secretome analysis of fungal phytopathogen Ascochyta rabiei provides insight into the necrotrophic effector repertoire.</title>
        <authorList>
            <person name="Verma S."/>
            <person name="Gazara R.K."/>
            <person name="Nizam S."/>
            <person name="Parween S."/>
            <person name="Chattopadhyay D."/>
            <person name="Verma P.K."/>
        </authorList>
    </citation>
    <scope>NUCLEOTIDE SEQUENCE [LARGE SCALE GENOMIC DNA]</scope>
    <source>
        <strain evidence="2 3">ArDII</strain>
    </source>
</reference>
<dbReference type="EMBL" id="JYNV01000230">
    <property type="protein sequence ID" value="KZM21984.1"/>
    <property type="molecule type" value="Genomic_DNA"/>
</dbReference>
<dbReference type="Gene3D" id="2.40.128.320">
    <property type="entry name" value="Protein HRI1, N-terminal domain"/>
    <property type="match status" value="1"/>
</dbReference>
<feature type="region of interest" description="Disordered" evidence="1">
    <location>
        <begin position="1"/>
        <end position="26"/>
    </location>
</feature>
<comment type="caution">
    <text evidence="2">The sequence shown here is derived from an EMBL/GenBank/DDBJ whole genome shotgun (WGS) entry which is preliminary data.</text>
</comment>
<dbReference type="InterPro" id="IPR031818">
    <property type="entry name" value="Hri1"/>
</dbReference>
<evidence type="ECO:0000313" key="3">
    <source>
        <dbReference type="Proteomes" id="UP000076837"/>
    </source>
</evidence>
<protein>
    <submittedName>
        <fullName evidence="2">Uncharacterized protein</fullName>
    </submittedName>
</protein>
<dbReference type="AlphaFoldDB" id="A0A163BTT7"/>
<dbReference type="InterPro" id="IPR043047">
    <property type="entry name" value="Hri1_N_sf"/>
</dbReference>
<dbReference type="OrthoDB" id="4045395at2759"/>
<evidence type="ECO:0000256" key="1">
    <source>
        <dbReference type="SAM" id="MobiDB-lite"/>
    </source>
</evidence>
<sequence>MADPTPSDYTYTPPTTSSPPPPSPGSANISIREYIYHLPHPLPAGTPVPYTPGLPLINPLQLPPHPFEPTSTLVLTTPGRWFIDIRYLKPQHPQESALPNRGETARLEWAFAGRSSSTVSPASPHATYGVVGHSVWTHWVDSRVRAGDEAELDEGDMYAVSASRTVECGVAFHPALGRVANHEEGWVDVSVRSAGAGARSKSSVLLRHENAATRSRGVVLRVGQLCQALLVDGDRVSTERWEFNRAGQSAVAGHGLDLDTTTTAAAGKENTWLRTARTGSSFLPCTATFRPQTLQVGGTVKCAGVEWVVEEVWEWV</sequence>
<keyword evidence="3" id="KW-1185">Reference proteome</keyword>
<dbReference type="CDD" id="cd11693">
    <property type="entry name" value="HRI1_C_like"/>
    <property type="match status" value="1"/>
</dbReference>